<reference evidence="1" key="1">
    <citation type="submission" date="2010-12" db="EMBL/GenBank/DDBJ databases">
        <title>Complete sequence of Rhodopseudomonas palustris DX-1.</title>
        <authorList>
            <consortium name="US DOE Joint Genome Institute"/>
            <person name="Lucas S."/>
            <person name="Copeland A."/>
            <person name="Lapidus A."/>
            <person name="Cheng J.-F."/>
            <person name="Goodwin L."/>
            <person name="Pitluck S."/>
            <person name="Misra M."/>
            <person name="Chertkov O."/>
            <person name="Detter J.C."/>
            <person name="Han C."/>
            <person name="Tapia R."/>
            <person name="Land M."/>
            <person name="Hauser L."/>
            <person name="Kyrpides N."/>
            <person name="Ivanova N."/>
            <person name="Ovchinnikova G."/>
            <person name="Logan B."/>
            <person name="Oda Y."/>
            <person name="Harwood C."/>
            <person name="Woyke T."/>
        </authorList>
    </citation>
    <scope>NUCLEOTIDE SEQUENCE [LARGE SCALE GENOMIC DNA]</scope>
    <source>
        <strain evidence="1">DX-1</strain>
    </source>
</reference>
<accession>E6VC98</accession>
<dbReference type="HOGENOM" id="CLU_150626_0_0_5"/>
<protein>
    <recommendedName>
        <fullName evidence="3">DUF2946 domain-containing protein</fullName>
    </recommendedName>
</protein>
<name>E6VC98_RHOPX</name>
<dbReference type="OrthoDB" id="8129627at2"/>
<gene>
    <name evidence="1" type="ordered locus">Rpdx1_4602</name>
</gene>
<evidence type="ECO:0008006" key="3">
    <source>
        <dbReference type="Google" id="ProtNLM"/>
    </source>
</evidence>
<dbReference type="EMBL" id="CP002418">
    <property type="protein sequence ID" value="ADU46151.1"/>
    <property type="molecule type" value="Genomic_DNA"/>
</dbReference>
<evidence type="ECO:0000313" key="1">
    <source>
        <dbReference type="EMBL" id="ADU46151.1"/>
    </source>
</evidence>
<dbReference type="eggNOG" id="ENOG50301V7">
    <property type="taxonomic scope" value="Bacteria"/>
</dbReference>
<dbReference type="BioCyc" id="RPAL652103:RPDX1_RS22740-MONOMER"/>
<dbReference type="KEGG" id="rpx:Rpdx1_4602"/>
<dbReference type="Proteomes" id="UP000001402">
    <property type="component" value="Chromosome"/>
</dbReference>
<dbReference type="AlphaFoldDB" id="E6VC98"/>
<organism evidence="1 2">
    <name type="scientific">Rhodopseudomonas palustris (strain DX-1)</name>
    <dbReference type="NCBI Taxonomy" id="652103"/>
    <lineage>
        <taxon>Bacteria</taxon>
        <taxon>Pseudomonadati</taxon>
        <taxon>Pseudomonadota</taxon>
        <taxon>Alphaproteobacteria</taxon>
        <taxon>Hyphomicrobiales</taxon>
        <taxon>Nitrobacteraceae</taxon>
        <taxon>Rhodopseudomonas</taxon>
    </lineage>
</organism>
<evidence type="ECO:0000313" key="2">
    <source>
        <dbReference type="Proteomes" id="UP000001402"/>
    </source>
</evidence>
<proteinExistence type="predicted"/>
<sequence length="120" mass="12206">MSWARANIGWGARLALIALALQFALSFGHIHGLEAVATAIVEAAETNSPAEPDSDRHHGAAADLCAICAVTAMAGSALDAAPPTLPQQQAHAIHYRLAASGIAEPSAPPGAFQPRAPPLS</sequence>